<feature type="transmembrane region" description="Helical" evidence="8">
    <location>
        <begin position="232"/>
        <end position="256"/>
    </location>
</feature>
<dbReference type="NCBIfam" id="TIGR00835">
    <property type="entry name" value="agcS"/>
    <property type="match status" value="1"/>
</dbReference>
<feature type="transmembrane region" description="Helical" evidence="8">
    <location>
        <begin position="174"/>
        <end position="191"/>
    </location>
</feature>
<organism evidence="9">
    <name type="scientific">Pseudomonas vlassakiae</name>
    <dbReference type="NCBI Taxonomy" id="485888"/>
    <lineage>
        <taxon>Bacteria</taxon>
        <taxon>Pseudomonadati</taxon>
        <taxon>Pseudomonadota</taxon>
        <taxon>Gammaproteobacteria</taxon>
        <taxon>Pseudomonadales</taxon>
        <taxon>Pseudomonadaceae</taxon>
        <taxon>Pseudomonas</taxon>
    </lineage>
</organism>
<keyword evidence="7 8" id="KW-0472">Membrane</keyword>
<dbReference type="GO" id="GO:0005886">
    <property type="term" value="C:plasma membrane"/>
    <property type="evidence" value="ECO:0007669"/>
    <property type="project" value="UniProtKB-SubCell"/>
</dbReference>
<name>A0A923K7E7_9PSED</name>
<dbReference type="AlphaFoldDB" id="A0A923K7E7"/>
<feature type="transmembrane region" description="Helical" evidence="8">
    <location>
        <begin position="60"/>
        <end position="83"/>
    </location>
</feature>
<comment type="caution">
    <text evidence="9">The sequence shown here is derived from an EMBL/GenBank/DDBJ whole genome shotgun (WGS) entry which is preliminary data.</text>
</comment>
<reference evidence="9 11" key="1">
    <citation type="journal article" date="2020" name="Microorganisms">
        <title>Reliable Identification of Environmental Pseudomonas Isolates Using the rpoD Gene.</title>
        <authorList>
            <consortium name="The Broad Institute Genome Sequencing Platform"/>
            <person name="Girard L."/>
            <person name="Lood C."/>
            <person name="Rokni-Zadeh H."/>
            <person name="van Noort V."/>
            <person name="Lavigne R."/>
            <person name="De Mot R."/>
        </authorList>
    </citation>
    <scope>NUCLEOTIDE SEQUENCE</scope>
    <source>
        <strain evidence="9 11">RW4S2</strain>
    </source>
</reference>
<proteinExistence type="inferred from homology"/>
<keyword evidence="6 8" id="KW-1133">Transmembrane helix</keyword>
<evidence type="ECO:0000256" key="1">
    <source>
        <dbReference type="ARBA" id="ARBA00004651"/>
    </source>
</evidence>
<reference evidence="10" key="3">
    <citation type="submission" date="2021-06" db="EMBL/GenBank/DDBJ databases">
        <title>Updating the genus Pseudomonas: Description of 43 new species and partition of the Pseudomonas putida group.</title>
        <authorList>
            <person name="Girard L."/>
            <person name="Lood C."/>
            <person name="Vandamme P."/>
            <person name="Rokni-Zadeh H."/>
            <person name="Van Noort V."/>
            <person name="Hofte M."/>
            <person name="Lavigne R."/>
            <person name="De Mot R."/>
        </authorList>
    </citation>
    <scope>NUCLEOTIDE SEQUENCE</scope>
    <source>
        <strain evidence="10">RW4S2</strain>
    </source>
</reference>
<evidence type="ECO:0000256" key="3">
    <source>
        <dbReference type="ARBA" id="ARBA00022448"/>
    </source>
</evidence>
<dbReference type="EMBL" id="JABWRP020000014">
    <property type="protein sequence ID" value="MBV4542976.1"/>
    <property type="molecule type" value="Genomic_DNA"/>
</dbReference>
<comment type="similarity">
    <text evidence="2 8">Belongs to the alanine or glycine:cation symporter (AGCS) (TC 2.A.25) family.</text>
</comment>
<feature type="transmembrane region" description="Helical" evidence="8">
    <location>
        <begin position="291"/>
        <end position="310"/>
    </location>
</feature>
<dbReference type="InterPro" id="IPR001463">
    <property type="entry name" value="Na/Ala_symport"/>
</dbReference>
<dbReference type="PANTHER" id="PTHR30330:SF7">
    <property type="entry name" value="SODIUM_PROTON-DEPENDENT ALANINE CARRIER PROTEIN YRBD-RELATED"/>
    <property type="match status" value="1"/>
</dbReference>
<dbReference type="Pfam" id="PF01235">
    <property type="entry name" value="Na_Ala_symp"/>
    <property type="match status" value="1"/>
</dbReference>
<keyword evidence="4" id="KW-1003">Cell membrane</keyword>
<evidence type="ECO:0000256" key="6">
    <source>
        <dbReference type="ARBA" id="ARBA00022989"/>
    </source>
</evidence>
<dbReference type="RefSeq" id="WP_186603896.1">
    <property type="nucleotide sequence ID" value="NZ_JABWRP020000014.1"/>
</dbReference>
<evidence type="ECO:0000256" key="4">
    <source>
        <dbReference type="ARBA" id="ARBA00022475"/>
    </source>
</evidence>
<evidence type="ECO:0000256" key="8">
    <source>
        <dbReference type="RuleBase" id="RU363064"/>
    </source>
</evidence>
<keyword evidence="5 8" id="KW-0812">Transmembrane</keyword>
<evidence type="ECO:0000256" key="7">
    <source>
        <dbReference type="ARBA" id="ARBA00023136"/>
    </source>
</evidence>
<feature type="transmembrane region" description="Helical" evidence="8">
    <location>
        <begin position="89"/>
        <end position="113"/>
    </location>
</feature>
<protein>
    <submittedName>
        <fullName evidence="9">Alanine:cation symporter family protein</fullName>
    </submittedName>
</protein>
<keyword evidence="3 8" id="KW-0813">Transport</keyword>
<feature type="transmembrane region" description="Helical" evidence="8">
    <location>
        <begin position="12"/>
        <end position="28"/>
    </location>
</feature>
<evidence type="ECO:0000256" key="5">
    <source>
        <dbReference type="ARBA" id="ARBA00022692"/>
    </source>
</evidence>
<dbReference type="PANTHER" id="PTHR30330">
    <property type="entry name" value="AGSS FAMILY TRANSPORTER, SODIUM-ALANINE"/>
    <property type="match status" value="1"/>
</dbReference>
<keyword evidence="11" id="KW-1185">Reference proteome</keyword>
<evidence type="ECO:0000313" key="11">
    <source>
        <dbReference type="Proteomes" id="UP000628137"/>
    </source>
</evidence>
<dbReference type="GO" id="GO:0005283">
    <property type="term" value="F:amino acid:sodium symporter activity"/>
    <property type="evidence" value="ECO:0007669"/>
    <property type="project" value="InterPro"/>
</dbReference>
<gene>
    <name evidence="10" type="ORF">HU738_018200</name>
    <name evidence="9" type="ORF">HU738_20775</name>
</gene>
<accession>A0A923K7E7</accession>
<reference evidence="9" key="2">
    <citation type="submission" date="2020-07" db="EMBL/GenBank/DDBJ databases">
        <authorList>
            <person name="Lood C."/>
            <person name="Girard L."/>
        </authorList>
    </citation>
    <scope>NUCLEOTIDE SEQUENCE</scope>
    <source>
        <strain evidence="9">RW4S2</strain>
    </source>
</reference>
<evidence type="ECO:0000313" key="9">
    <source>
        <dbReference type="EMBL" id="MBC3472996.1"/>
    </source>
</evidence>
<dbReference type="EMBL" id="JABWRP010000021">
    <property type="protein sequence ID" value="MBC3472996.1"/>
    <property type="molecule type" value="Genomic_DNA"/>
</dbReference>
<dbReference type="Gene3D" id="1.20.1740.10">
    <property type="entry name" value="Amino acid/polyamine transporter I"/>
    <property type="match status" value="1"/>
</dbReference>
<dbReference type="PRINTS" id="PR00175">
    <property type="entry name" value="NAALASMPORT"/>
</dbReference>
<keyword evidence="8" id="KW-0997">Cell inner membrane</keyword>
<feature type="transmembrane region" description="Helical" evidence="8">
    <location>
        <begin position="420"/>
        <end position="440"/>
    </location>
</feature>
<feature type="transmembrane region" description="Helical" evidence="8">
    <location>
        <begin position="137"/>
        <end position="154"/>
    </location>
</feature>
<feature type="transmembrane region" description="Helical" evidence="8">
    <location>
        <begin position="203"/>
        <end position="226"/>
    </location>
</feature>
<comment type="subcellular location">
    <subcellularLocation>
        <location evidence="8">Cell inner membrane</location>
        <topology evidence="8">Multi-pass membrane protein</topology>
    </subcellularLocation>
    <subcellularLocation>
        <location evidence="1">Cell membrane</location>
        <topology evidence="1">Multi-pass membrane protein</topology>
    </subcellularLocation>
</comment>
<feature type="transmembrane region" description="Helical" evidence="8">
    <location>
        <begin position="351"/>
        <end position="372"/>
    </location>
</feature>
<feature type="transmembrane region" description="Helical" evidence="8">
    <location>
        <begin position="393"/>
        <end position="414"/>
    </location>
</feature>
<evidence type="ECO:0000313" key="10">
    <source>
        <dbReference type="EMBL" id="MBV4542976.1"/>
    </source>
</evidence>
<keyword evidence="8" id="KW-0769">Symport</keyword>
<evidence type="ECO:0000256" key="2">
    <source>
        <dbReference type="ARBA" id="ARBA00009261"/>
    </source>
</evidence>
<dbReference type="Proteomes" id="UP000628137">
    <property type="component" value="Unassembled WGS sequence"/>
</dbReference>
<sequence length="493" mass="52590">MEFLVVINEWLWNPLIVVILGFALFLTVKTRCLQLRRLPDMLKLLVADNSGHSGISSFQAFTLTLSSRVGVGTVAGVATAVAAGGPGALFWMCVMAFLGGATAYVESTLAQVYKSKVNGRYRGGIPYYIEKGMGRKGLAVVAAIFAMTLYSMIAPCIQSNNIANSFHSAFGVDPVYSASVAAAVLAFIIFGNPKRLISYVERVVPLVATAYVVMAIVILIMNATAVPGALKLIVSSALGLDSMFGGMMGAAIAWGVRRALFCNVAGVGEGTFGAAAAEVSHPAKQGLVQCFSIYVDTMIVCMATGLMIVVTNSYNVIDSAGNVIIKYLSVEAGPAFTQAAIDSTFPGFGGAFVAVSISFFAFSTLVAFFFICESNLLYLQRGKGRMAPVLLRFAMVGMVFFGAVNPASLIWAIGDIGYASLAWLNFICLLFLAKPALACLRDYDEQRKKGIDPVFDPLKLGIKNAEYWLPGRERPAEQHVDVEPGLSLRPTSV</sequence>